<comment type="caution">
    <text evidence="1">The sequence shown here is derived from an EMBL/GenBank/DDBJ whole genome shotgun (WGS) entry which is preliminary data.</text>
</comment>
<organism evidence="1 2">
    <name type="scientific">Allacma fusca</name>
    <dbReference type="NCBI Taxonomy" id="39272"/>
    <lineage>
        <taxon>Eukaryota</taxon>
        <taxon>Metazoa</taxon>
        <taxon>Ecdysozoa</taxon>
        <taxon>Arthropoda</taxon>
        <taxon>Hexapoda</taxon>
        <taxon>Collembola</taxon>
        <taxon>Symphypleona</taxon>
        <taxon>Sminthuridae</taxon>
        <taxon>Allacma</taxon>
    </lineage>
</organism>
<gene>
    <name evidence="1" type="ORF">AFUS01_LOCUS31678</name>
</gene>
<reference evidence="1" key="1">
    <citation type="submission" date="2021-06" db="EMBL/GenBank/DDBJ databases">
        <authorList>
            <person name="Hodson N. C."/>
            <person name="Mongue J. A."/>
            <person name="Jaron S. K."/>
        </authorList>
    </citation>
    <scope>NUCLEOTIDE SEQUENCE</scope>
</reference>
<dbReference type="Proteomes" id="UP000708208">
    <property type="component" value="Unassembled WGS sequence"/>
</dbReference>
<evidence type="ECO:0000313" key="1">
    <source>
        <dbReference type="EMBL" id="CAG7821335.1"/>
    </source>
</evidence>
<keyword evidence="2" id="KW-1185">Reference proteome</keyword>
<dbReference type="AlphaFoldDB" id="A0A8J2PNK9"/>
<name>A0A8J2PNK9_9HEXA</name>
<dbReference type="EMBL" id="CAJVCH010506793">
    <property type="protein sequence ID" value="CAG7821335.1"/>
    <property type="molecule type" value="Genomic_DNA"/>
</dbReference>
<feature type="non-terminal residue" evidence="1">
    <location>
        <position position="203"/>
    </location>
</feature>
<proteinExistence type="predicted"/>
<accession>A0A8J2PNK9</accession>
<evidence type="ECO:0000313" key="2">
    <source>
        <dbReference type="Proteomes" id="UP000708208"/>
    </source>
</evidence>
<sequence>MNSEWSRLEELKGFKLYFPAGDFGFHDRLYCYSDEDETCANCKILHPNLEYGHGIDTVLLVEQEGNIYSPYQYICFGRDNIRHALENNLTLPKSAMVVYSYAFKYYWEMVRGFMEENHFKFAHNWKTQGDATFSRSISVYVGMLVEEQYDQLFKRAQAMMESGLYWLWDKWDKISFPRRMPKPRFRSLREGNAPKALSMNSSL</sequence>
<protein>
    <submittedName>
        <fullName evidence="1">Uncharacterized protein</fullName>
    </submittedName>
</protein>